<name>A0ABZ2V3G5_9RHOB</name>
<accession>A0ABZ2V3G5</accession>
<dbReference type="RefSeq" id="WP_341366559.1">
    <property type="nucleotide sequence ID" value="NZ_CP150951.2"/>
</dbReference>
<dbReference type="Pfam" id="PF04267">
    <property type="entry name" value="SoxD"/>
    <property type="match status" value="1"/>
</dbReference>
<organism evidence="1 2">
    <name type="scientific">Yoonia phaeophyticola</name>
    <dbReference type="NCBI Taxonomy" id="3137369"/>
    <lineage>
        <taxon>Bacteria</taxon>
        <taxon>Pseudomonadati</taxon>
        <taxon>Pseudomonadota</taxon>
        <taxon>Alphaproteobacteria</taxon>
        <taxon>Rhodobacterales</taxon>
        <taxon>Paracoccaceae</taxon>
        <taxon>Yoonia</taxon>
    </lineage>
</organism>
<dbReference type="InterPro" id="IPR006279">
    <property type="entry name" value="SoxD"/>
</dbReference>
<evidence type="ECO:0000313" key="2">
    <source>
        <dbReference type="Proteomes" id="UP001440612"/>
    </source>
</evidence>
<reference evidence="2" key="1">
    <citation type="submission" date="2024-04" db="EMBL/GenBank/DDBJ databases">
        <title>Phylogenomic analyses of a clade within the roseobacter group suggest taxonomic reassignments of species of the genera Aestuariivita, Citreicella, Loktanella, Nautella, Pelagibaca, Ruegeria, Thalassobius, Thiobacimonas and Tropicibacter, and the proposal o.</title>
        <authorList>
            <person name="Jeon C.O."/>
        </authorList>
    </citation>
    <scope>NUCLEOTIDE SEQUENCE [LARGE SCALE GENOMIC DNA]</scope>
    <source>
        <strain evidence="2">BS5-3</strain>
    </source>
</reference>
<evidence type="ECO:0000313" key="1">
    <source>
        <dbReference type="EMBL" id="WZC48443.1"/>
    </source>
</evidence>
<protein>
    <submittedName>
        <fullName evidence="1">Sarcosine oxidase subunit delta</fullName>
    </submittedName>
</protein>
<proteinExistence type="predicted"/>
<keyword evidence="2" id="KW-1185">Reference proteome</keyword>
<dbReference type="InterPro" id="IPR038561">
    <property type="entry name" value="SoxD_sf"/>
</dbReference>
<gene>
    <name evidence="1" type="ORF">AABB29_16510</name>
</gene>
<dbReference type="EMBL" id="CP150951">
    <property type="protein sequence ID" value="WZC48443.1"/>
    <property type="molecule type" value="Genomic_DNA"/>
</dbReference>
<sequence>MRIICPNCGARDRREFYYQGDALTLRRPAPDAGPEAWDDYLHIRDNPAGLTRDLWCHEAGCGAWLVIERNTQTHAIDSVTLAEKVKR</sequence>
<dbReference type="Proteomes" id="UP001440612">
    <property type="component" value="Chromosome"/>
</dbReference>
<dbReference type="Gene3D" id="3.30.2270.10">
    <property type="entry name" value="Folate-binding superfamily"/>
    <property type="match status" value="1"/>
</dbReference>